<evidence type="ECO:0000256" key="1">
    <source>
        <dbReference type="SAM" id="MobiDB-lite"/>
    </source>
</evidence>
<dbReference type="KEGG" id="ffu:CLAFUR5_05269"/>
<reference evidence="2" key="2">
    <citation type="journal article" date="2022" name="Microb. Genom.">
        <title>A chromosome-scale genome assembly of the tomato pathogen Cladosporium fulvum reveals a compartmentalized genome architecture and the presence of a dispensable chromosome.</title>
        <authorList>
            <person name="Zaccaron A.Z."/>
            <person name="Chen L.H."/>
            <person name="Samaras A."/>
            <person name="Stergiopoulos I."/>
        </authorList>
    </citation>
    <scope>NUCLEOTIDE SEQUENCE</scope>
    <source>
        <strain evidence="2">Race5_Kim</strain>
    </source>
</reference>
<gene>
    <name evidence="2" type="ORF">CLAFUR5_05269</name>
</gene>
<dbReference type="EMBL" id="CP090166">
    <property type="protein sequence ID" value="UJO16209.1"/>
    <property type="molecule type" value="Genomic_DNA"/>
</dbReference>
<reference evidence="2" key="1">
    <citation type="submission" date="2021-12" db="EMBL/GenBank/DDBJ databases">
        <authorList>
            <person name="Zaccaron A."/>
            <person name="Stergiopoulos I."/>
        </authorList>
    </citation>
    <scope>NUCLEOTIDE SEQUENCE</scope>
    <source>
        <strain evidence="2">Race5_Kim</strain>
    </source>
</reference>
<feature type="compositionally biased region" description="Acidic residues" evidence="1">
    <location>
        <begin position="846"/>
        <end position="862"/>
    </location>
</feature>
<proteinExistence type="predicted"/>
<dbReference type="Proteomes" id="UP000756132">
    <property type="component" value="Chromosome 4"/>
</dbReference>
<evidence type="ECO:0000313" key="2">
    <source>
        <dbReference type="EMBL" id="UJO16209.1"/>
    </source>
</evidence>
<name>A0A9Q8LFE5_PASFU</name>
<keyword evidence="3" id="KW-1185">Reference proteome</keyword>
<feature type="compositionally biased region" description="Basic residues" evidence="1">
    <location>
        <begin position="300"/>
        <end position="313"/>
    </location>
</feature>
<dbReference type="RefSeq" id="XP_047760575.1">
    <property type="nucleotide sequence ID" value="XM_047904417.1"/>
</dbReference>
<sequence>MGCKKVGHDHIWPDTGTLIIQSCERRCNFCAVQGLKKRLSSASGLREHVRSIHVRKGPYKGLTVSDLRDEERAQSESPGRRGRARHRALTDWTPTPGPSKRRRQESPDSVNSGAYCGINAGIKKERQSASLAVDCRPVDASSQHSKRQKTREREVAIGSEDDLGAAFKGPPTPHEEDEISTSEVDDEVRLDDTPTQAKNEYAFVTLAKARPTALSFGPALQEVVGDLLASLAMDADPTRLARKVKEACQDLHKAGAQPERVDQVRSLLQHKLRDHLTSLLSVLSSTTTGEQEHSASTKPGKLKKIKKKRKAKDKARDAHPRADPAETDSAEAKSRATVKAAALTPGPLMRAAGAISGHIGRSYDKQYWTQPTFVGAERHIMPEDDFYVLLPFGTPDLPFSDAKLQEVQVACATAFAELQSFQRVFPWGKSLWVAAFRSRTDASAAQRAKLMIRNIPCRPSHLKCYGSPKTFGTDFFKFGRLTLQEVARAFFDACQPYCGSTSQVQLRLQRCNTGTRGSLKLVAYFNTAPGLLRFCIPVAQSGETPFMLRFLPMEVAKECWLCRTHHRVQPHVALTTVMAKKKKAKKSKGKGKAAPEELPESDYDEIRRQYTNPDTGEVNYEAFLDQILREFIEAEAEVSASADARAAANDASPSVTDSEVVVFPDIDTLMRQIVLSQYELRKSMELPPLPMTETSRPLWDAIEENYRLLDELRAVGRNAQGALQGVIKAMRIACASATGSGGVAASKQYTGATRAAQGMQIRFEEAGEEFEKLSQLIESKVGVSQMLAEEEAISTGTVLISELEDLEDVYSSGGNQAALQHLIQQHIEVLEAYNDSTQRHDTKEEEKEEDVDSEATTEEPDEPATPQEPVDYVVRTTPQSEPQPAAQWDVVSENVPPGLDPATGIIDSESVEMIMKKAESYQKSLADELEKMGLRGKGGAS</sequence>
<evidence type="ECO:0000313" key="3">
    <source>
        <dbReference type="Proteomes" id="UP000756132"/>
    </source>
</evidence>
<feature type="compositionally biased region" description="Basic and acidic residues" evidence="1">
    <location>
        <begin position="314"/>
        <end position="334"/>
    </location>
</feature>
<dbReference type="OrthoDB" id="10676004at2759"/>
<organism evidence="2 3">
    <name type="scientific">Passalora fulva</name>
    <name type="common">Tomato leaf mold</name>
    <name type="synonym">Cladosporium fulvum</name>
    <dbReference type="NCBI Taxonomy" id="5499"/>
    <lineage>
        <taxon>Eukaryota</taxon>
        <taxon>Fungi</taxon>
        <taxon>Dikarya</taxon>
        <taxon>Ascomycota</taxon>
        <taxon>Pezizomycotina</taxon>
        <taxon>Dothideomycetes</taxon>
        <taxon>Dothideomycetidae</taxon>
        <taxon>Mycosphaerellales</taxon>
        <taxon>Mycosphaerellaceae</taxon>
        <taxon>Fulvia</taxon>
    </lineage>
</organism>
<feature type="compositionally biased region" description="Acidic residues" evidence="1">
    <location>
        <begin position="175"/>
        <end position="188"/>
    </location>
</feature>
<feature type="region of interest" description="Disordered" evidence="1">
    <location>
        <begin position="63"/>
        <end position="114"/>
    </location>
</feature>
<dbReference type="GeneID" id="71985147"/>
<dbReference type="AlphaFoldDB" id="A0A9Q8LFE5"/>
<accession>A0A9Q8LFE5</accession>
<feature type="region of interest" description="Disordered" evidence="1">
    <location>
        <begin position="836"/>
        <end position="903"/>
    </location>
</feature>
<feature type="region of interest" description="Disordered" evidence="1">
    <location>
        <begin position="133"/>
        <end position="188"/>
    </location>
</feature>
<feature type="region of interest" description="Disordered" evidence="1">
    <location>
        <begin position="284"/>
        <end position="337"/>
    </location>
</feature>
<protein>
    <submittedName>
        <fullName evidence="2">Uncharacterized protein</fullName>
    </submittedName>
</protein>